<evidence type="ECO:0000313" key="2">
    <source>
        <dbReference type="Proteomes" id="UP001612741"/>
    </source>
</evidence>
<comment type="caution">
    <text evidence="1">The sequence shown here is derived from an EMBL/GenBank/DDBJ whole genome shotgun (WGS) entry which is preliminary data.</text>
</comment>
<accession>A0ABW7YWA5</accession>
<keyword evidence="2" id="KW-1185">Reference proteome</keyword>
<evidence type="ECO:0000313" key="1">
    <source>
        <dbReference type="EMBL" id="MFI6499880.1"/>
    </source>
</evidence>
<proteinExistence type="predicted"/>
<dbReference type="RefSeq" id="WP_397083453.1">
    <property type="nucleotide sequence ID" value="NZ_JBITGY010000005.1"/>
</dbReference>
<gene>
    <name evidence="1" type="ORF">ACIBG2_21005</name>
</gene>
<sequence>MSDGHPTAAQLEALRLICAHDQLTTAHLAEHLIAARPASGNPGYAPAIARQAGMLAWRLQAQQYVTETSGVWATTAPGRDLIACSSGPA</sequence>
<protein>
    <recommendedName>
        <fullName evidence="3">Restriction system protein Mrr-like N-terminal domain-containing protein</fullName>
    </recommendedName>
</protein>
<reference evidence="1 2" key="1">
    <citation type="submission" date="2024-10" db="EMBL/GenBank/DDBJ databases">
        <title>The Natural Products Discovery Center: Release of the First 8490 Sequenced Strains for Exploring Actinobacteria Biosynthetic Diversity.</title>
        <authorList>
            <person name="Kalkreuter E."/>
            <person name="Kautsar S.A."/>
            <person name="Yang D."/>
            <person name="Bader C.D."/>
            <person name="Teijaro C.N."/>
            <person name="Fluegel L."/>
            <person name="Davis C.M."/>
            <person name="Simpson J.R."/>
            <person name="Lauterbach L."/>
            <person name="Steele A.D."/>
            <person name="Gui C."/>
            <person name="Meng S."/>
            <person name="Li G."/>
            <person name="Viehrig K."/>
            <person name="Ye F."/>
            <person name="Su P."/>
            <person name="Kiefer A.F."/>
            <person name="Nichols A."/>
            <person name="Cepeda A.J."/>
            <person name="Yan W."/>
            <person name="Fan B."/>
            <person name="Jiang Y."/>
            <person name="Adhikari A."/>
            <person name="Zheng C.-J."/>
            <person name="Schuster L."/>
            <person name="Cowan T.M."/>
            <person name="Smanski M.J."/>
            <person name="Chevrette M.G."/>
            <person name="De Carvalho L.P.S."/>
            <person name="Shen B."/>
        </authorList>
    </citation>
    <scope>NUCLEOTIDE SEQUENCE [LARGE SCALE GENOMIC DNA]</scope>
    <source>
        <strain evidence="1 2">NPDC050545</strain>
    </source>
</reference>
<evidence type="ECO:0008006" key="3">
    <source>
        <dbReference type="Google" id="ProtNLM"/>
    </source>
</evidence>
<dbReference type="Proteomes" id="UP001612741">
    <property type="component" value="Unassembled WGS sequence"/>
</dbReference>
<organism evidence="1 2">
    <name type="scientific">Nonomuraea typhae</name>
    <dbReference type="NCBI Taxonomy" id="2603600"/>
    <lineage>
        <taxon>Bacteria</taxon>
        <taxon>Bacillati</taxon>
        <taxon>Actinomycetota</taxon>
        <taxon>Actinomycetes</taxon>
        <taxon>Streptosporangiales</taxon>
        <taxon>Streptosporangiaceae</taxon>
        <taxon>Nonomuraea</taxon>
    </lineage>
</organism>
<name>A0ABW7YWA5_9ACTN</name>
<dbReference type="EMBL" id="JBITGY010000005">
    <property type="protein sequence ID" value="MFI6499880.1"/>
    <property type="molecule type" value="Genomic_DNA"/>
</dbReference>